<keyword evidence="1" id="KW-0175">Coiled coil</keyword>
<keyword evidence="3" id="KW-1185">Reference proteome</keyword>
<evidence type="ECO:0000256" key="1">
    <source>
        <dbReference type="SAM" id="Coils"/>
    </source>
</evidence>
<reference evidence="2 3" key="1">
    <citation type="journal article" date="2019" name="Int. J. Syst. Evol. Microbiol.">
        <title>The Global Catalogue of Microorganisms (GCM) 10K type strain sequencing project: providing services to taxonomists for standard genome sequencing and annotation.</title>
        <authorList>
            <consortium name="The Broad Institute Genomics Platform"/>
            <consortium name="The Broad Institute Genome Sequencing Center for Infectious Disease"/>
            <person name="Wu L."/>
            <person name="Ma J."/>
        </authorList>
    </citation>
    <scope>NUCLEOTIDE SEQUENCE [LARGE SCALE GENOMIC DNA]</scope>
    <source>
        <strain evidence="2 3">XZYJT29</strain>
    </source>
</reference>
<name>A0ABD5Y6T5_9EURY</name>
<dbReference type="Proteomes" id="UP001596432">
    <property type="component" value="Unassembled WGS sequence"/>
</dbReference>
<evidence type="ECO:0000313" key="2">
    <source>
        <dbReference type="EMBL" id="MFC7143127.1"/>
    </source>
</evidence>
<organism evidence="2 3">
    <name type="scientific">Halosimplex aquaticum</name>
    <dbReference type="NCBI Taxonomy" id="3026162"/>
    <lineage>
        <taxon>Archaea</taxon>
        <taxon>Methanobacteriati</taxon>
        <taxon>Methanobacteriota</taxon>
        <taxon>Stenosarchaea group</taxon>
        <taxon>Halobacteria</taxon>
        <taxon>Halobacteriales</taxon>
        <taxon>Haloarculaceae</taxon>
        <taxon>Halosimplex</taxon>
    </lineage>
</organism>
<comment type="caution">
    <text evidence="2">The sequence shown here is derived from an EMBL/GenBank/DDBJ whole genome shotgun (WGS) entry which is preliminary data.</text>
</comment>
<dbReference type="RefSeq" id="WP_382262000.1">
    <property type="nucleotide sequence ID" value="NZ_JBHTAS010000003.1"/>
</dbReference>
<evidence type="ECO:0000313" key="3">
    <source>
        <dbReference type="Proteomes" id="UP001596432"/>
    </source>
</evidence>
<proteinExistence type="predicted"/>
<accession>A0ABD5Y6T5</accession>
<feature type="coiled-coil region" evidence="1">
    <location>
        <begin position="208"/>
        <end position="235"/>
    </location>
</feature>
<protein>
    <submittedName>
        <fullName evidence="2">Uncharacterized protein</fullName>
    </submittedName>
</protein>
<dbReference type="AlphaFoldDB" id="A0ABD5Y6T5"/>
<gene>
    <name evidence="2" type="ORF">ACFQMA_25365</name>
</gene>
<sequence length="341" mass="39232">MSEADRRLSEESEQRFLDLYAHLLVYVNDRFDVIEEIETVADLEQHYTDELLPLRNTLYNESTTDLIEDFVEQNPADLSEADLEQVAAWTDFITGEFVVVRYREDDAIFLDWTEPPKTYAVRPARLPFADLWDESALPVPVSSVALLPFEDQIVYDGWIGIKNIIFGGSLSTDIDDEYEEAKHRFGIIDSLPAPEEDEKTDAEELRFYMKNKRNRERYASEIEHLREKSDELERIYHQEMGKARARSLGRELRELGLNEAYVAIYDDRIITVPPPNPRFASYSKRLCPLGRLTTPTSTTSIPKRESTAYDWSCVTVGAISLLVGSLENSNTLSPTPKAYLW</sequence>
<dbReference type="EMBL" id="JBHTAS010000003">
    <property type="protein sequence ID" value="MFC7143127.1"/>
    <property type="molecule type" value="Genomic_DNA"/>
</dbReference>